<comment type="caution">
    <text evidence="2">The sequence shown here is derived from an EMBL/GenBank/DDBJ whole genome shotgun (WGS) entry which is preliminary data.</text>
</comment>
<evidence type="ECO:0000313" key="3">
    <source>
        <dbReference type="Proteomes" id="UP000192758"/>
    </source>
</evidence>
<evidence type="ECO:0000256" key="1">
    <source>
        <dbReference type="SAM" id="Phobius"/>
    </source>
</evidence>
<keyword evidence="1" id="KW-0812">Transmembrane</keyword>
<sequence length="406" mass="48704">MFFNYYYICILASNPFNLVNNDIKKNVHEANKFNYNKIQQENVDFLYNNLYKEANALDDFNNKNAVSYKEFQTFTICGGELFSLSQIIYGKNKIQNKSNKYTFIDNKLYKISNKNTLDSYKFYKDTLFFLNKGVIIKIKENGEYKKYKLLQSIFINIEVENKINLKLIDENTKLFNNYKYCGKERDSLFFSRVNKTREFYAFLSDKNKKYFIKLNAKEPLSLDIIQKYNLNNNYNNSFNNNLNNNLKENNLKNNLEENNLNNKNCSRSNKFILKSKIEENLQYLRLKKYGSKYNLYLKNTKIDKIKEFNSIFITSKTIVNFIEKMNRNNYLCIETFFKTDGEIKAYAFKDFKIEKYEDDWTDYSTFKKYLIGICISCFISILFVMVFYMVIKIKNKKKNKSHINFK</sequence>
<gene>
    <name evidence="2" type="ORF">EHP00_1434</name>
</gene>
<organism evidence="2 3">
    <name type="scientific">Ecytonucleospora hepatopenaei</name>
    <dbReference type="NCBI Taxonomy" id="646526"/>
    <lineage>
        <taxon>Eukaryota</taxon>
        <taxon>Fungi</taxon>
        <taxon>Fungi incertae sedis</taxon>
        <taxon>Microsporidia</taxon>
        <taxon>Enterocytozoonidae</taxon>
        <taxon>Ecytonucleospora</taxon>
    </lineage>
</organism>
<protein>
    <submittedName>
        <fullName evidence="2">Uncharacterized protein</fullName>
    </submittedName>
</protein>
<keyword evidence="3" id="KW-1185">Reference proteome</keyword>
<dbReference type="VEuPathDB" id="MicrosporidiaDB:EHP00_1434"/>
<evidence type="ECO:0000313" key="2">
    <source>
        <dbReference type="EMBL" id="OQS55201.1"/>
    </source>
</evidence>
<name>A0A1W0E7J5_9MICR</name>
<dbReference type="EMBL" id="MNPJ01000013">
    <property type="protein sequence ID" value="OQS55201.1"/>
    <property type="molecule type" value="Genomic_DNA"/>
</dbReference>
<reference evidence="2 3" key="1">
    <citation type="journal article" date="2017" name="Environ. Microbiol.">
        <title>Decay of the glycolytic pathway and adaptation to intranuclear parasitism within Enterocytozoonidae microsporidia.</title>
        <authorList>
            <person name="Wiredu Boakye D."/>
            <person name="Jaroenlak P."/>
            <person name="Prachumwat A."/>
            <person name="Williams T.A."/>
            <person name="Bateman K.S."/>
            <person name="Itsathitphaisarn O."/>
            <person name="Sritunyalucksana K."/>
            <person name="Paszkiewicz K.H."/>
            <person name="Moore K.A."/>
            <person name="Stentiford G.D."/>
            <person name="Williams B.A."/>
        </authorList>
    </citation>
    <scope>NUCLEOTIDE SEQUENCE [LARGE SCALE GENOMIC DNA]</scope>
    <source>
        <strain evidence="2 3">TH1</strain>
    </source>
</reference>
<feature type="transmembrane region" description="Helical" evidence="1">
    <location>
        <begin position="369"/>
        <end position="391"/>
    </location>
</feature>
<accession>A0A1W0E7J5</accession>
<dbReference type="AlphaFoldDB" id="A0A1W0E7J5"/>
<keyword evidence="1" id="KW-0472">Membrane</keyword>
<dbReference type="Proteomes" id="UP000192758">
    <property type="component" value="Unassembled WGS sequence"/>
</dbReference>
<proteinExistence type="predicted"/>
<keyword evidence="1" id="KW-1133">Transmembrane helix</keyword>